<dbReference type="SUPFAM" id="SSF56300">
    <property type="entry name" value="Metallo-dependent phosphatases"/>
    <property type="match status" value="1"/>
</dbReference>
<dbReference type="InterPro" id="IPR004843">
    <property type="entry name" value="Calcineurin-like_PHP"/>
</dbReference>
<dbReference type="Pfam" id="PF00149">
    <property type="entry name" value="Metallophos"/>
    <property type="match status" value="1"/>
</dbReference>
<keyword evidence="2" id="KW-0378">Hydrolase</keyword>
<dbReference type="Proteomes" id="UP001320898">
    <property type="component" value="Unassembled WGS sequence"/>
</dbReference>
<dbReference type="PANTHER" id="PTHR31302">
    <property type="entry name" value="TRANSMEMBRANE PROTEIN WITH METALLOPHOSPHOESTERASE DOMAIN-RELATED"/>
    <property type="match status" value="1"/>
</dbReference>
<reference evidence="4 5" key="1">
    <citation type="submission" date="2022-04" db="EMBL/GenBank/DDBJ databases">
        <authorList>
            <person name="Ye Y.-Q."/>
            <person name="Du Z.-J."/>
        </authorList>
    </citation>
    <scope>NUCLEOTIDE SEQUENCE [LARGE SCALE GENOMIC DNA]</scope>
    <source>
        <strain evidence="4 5">A6E488</strain>
    </source>
</reference>
<dbReference type="GO" id="GO:0009245">
    <property type="term" value="P:lipid A biosynthetic process"/>
    <property type="evidence" value="ECO:0007669"/>
    <property type="project" value="TreeGrafter"/>
</dbReference>
<feature type="domain" description="Calcineurin-like phosphoesterase" evidence="3">
    <location>
        <begin position="92"/>
        <end position="250"/>
    </location>
</feature>
<organism evidence="4 5">
    <name type="scientific">Microbaculum marinisediminis</name>
    <dbReference type="NCBI Taxonomy" id="2931392"/>
    <lineage>
        <taxon>Bacteria</taxon>
        <taxon>Pseudomonadati</taxon>
        <taxon>Pseudomonadota</taxon>
        <taxon>Alphaproteobacteria</taxon>
        <taxon>Hyphomicrobiales</taxon>
        <taxon>Tepidamorphaceae</taxon>
        <taxon>Microbaculum</taxon>
    </lineage>
</organism>
<dbReference type="GO" id="GO:0046872">
    <property type="term" value="F:metal ion binding"/>
    <property type="evidence" value="ECO:0007669"/>
    <property type="project" value="UniProtKB-KW"/>
</dbReference>
<keyword evidence="5" id="KW-1185">Reference proteome</keyword>
<proteinExistence type="predicted"/>
<evidence type="ECO:0000313" key="4">
    <source>
        <dbReference type="EMBL" id="MCT8974569.1"/>
    </source>
</evidence>
<evidence type="ECO:0000256" key="1">
    <source>
        <dbReference type="ARBA" id="ARBA00022723"/>
    </source>
</evidence>
<protein>
    <submittedName>
        <fullName evidence="4">Metallophosphoesterase</fullName>
    </submittedName>
</protein>
<evidence type="ECO:0000313" key="5">
    <source>
        <dbReference type="Proteomes" id="UP001320898"/>
    </source>
</evidence>
<dbReference type="InterPro" id="IPR029052">
    <property type="entry name" value="Metallo-depent_PP-like"/>
</dbReference>
<evidence type="ECO:0000259" key="3">
    <source>
        <dbReference type="Pfam" id="PF00149"/>
    </source>
</evidence>
<dbReference type="EMBL" id="JALIDZ010000013">
    <property type="protein sequence ID" value="MCT8974569.1"/>
    <property type="molecule type" value="Genomic_DNA"/>
</dbReference>
<sequence length="313" mass="34388">MNDPDLSRLETRLGRLHARQRLGVETDHEAQIFGYGRNFFHLENSRLFALAVEYGLKATGLYWRGKRNATRVVLRENIVRSAVLPPAFDGYTVLQLSDLHGDASLRAMARVREMIGGLTYDLCVLTGDYRGPTHGPHGPAVKIVAELLPAITTPVFGILGNHDTVRMVPDLEDLGIRMLMNEAAVIERDGARIHVVGVDDPHFYRAENIEKAVATVPDDDFSILLAHTPEIYRQAAHAGFDMMLCGHTHGGQICLPGGIPITLDSELPRRLGAGAWAHHGMAGYTSRGAGTSIVPVRFNCAPEITLHRLEVAR</sequence>
<keyword evidence="1" id="KW-0479">Metal-binding</keyword>
<dbReference type="GO" id="GO:0016020">
    <property type="term" value="C:membrane"/>
    <property type="evidence" value="ECO:0007669"/>
    <property type="project" value="GOC"/>
</dbReference>
<dbReference type="InterPro" id="IPR051158">
    <property type="entry name" value="Metallophosphoesterase_sf"/>
</dbReference>
<dbReference type="PANTHER" id="PTHR31302:SF31">
    <property type="entry name" value="PHOSPHODIESTERASE YAEI"/>
    <property type="match status" value="1"/>
</dbReference>
<dbReference type="GO" id="GO:0008758">
    <property type="term" value="F:UDP-2,3-diacylglucosamine hydrolase activity"/>
    <property type="evidence" value="ECO:0007669"/>
    <property type="project" value="TreeGrafter"/>
</dbReference>
<name>A0AAW5R7F9_9HYPH</name>
<dbReference type="AlphaFoldDB" id="A0AAW5R7F9"/>
<evidence type="ECO:0000256" key="2">
    <source>
        <dbReference type="ARBA" id="ARBA00022801"/>
    </source>
</evidence>
<accession>A0AAW5R7F9</accession>
<gene>
    <name evidence="4" type="ORF">MUB46_22110</name>
</gene>
<comment type="caution">
    <text evidence="4">The sequence shown here is derived from an EMBL/GenBank/DDBJ whole genome shotgun (WGS) entry which is preliminary data.</text>
</comment>
<dbReference type="Gene3D" id="3.60.21.10">
    <property type="match status" value="1"/>
</dbReference>
<dbReference type="RefSeq" id="WP_261618155.1">
    <property type="nucleotide sequence ID" value="NZ_JALIDZ010000013.1"/>
</dbReference>